<dbReference type="Proteomes" id="UP000286246">
    <property type="component" value="Unassembled WGS sequence"/>
</dbReference>
<dbReference type="PRINTS" id="PR01490">
    <property type="entry name" value="RTXTOXIND"/>
</dbReference>
<proteinExistence type="predicted"/>
<feature type="transmembrane region" description="Helical" evidence="5">
    <location>
        <begin position="42"/>
        <end position="61"/>
    </location>
</feature>
<dbReference type="InterPro" id="IPR050739">
    <property type="entry name" value="MFP"/>
</dbReference>
<evidence type="ECO:0000256" key="3">
    <source>
        <dbReference type="ARBA" id="ARBA00022989"/>
    </source>
</evidence>
<evidence type="ECO:0000313" key="7">
    <source>
        <dbReference type="Proteomes" id="UP000286246"/>
    </source>
</evidence>
<keyword evidence="4 5" id="KW-0472">Membrane</keyword>
<evidence type="ECO:0000313" key="6">
    <source>
        <dbReference type="EMBL" id="RKE47123.1"/>
    </source>
</evidence>
<gene>
    <name evidence="6" type="ORF">DFQ12_4284</name>
</gene>
<organism evidence="6 7">
    <name type="scientific">Sphingobacterium detergens</name>
    <dbReference type="NCBI Taxonomy" id="1145106"/>
    <lineage>
        <taxon>Bacteria</taxon>
        <taxon>Pseudomonadati</taxon>
        <taxon>Bacteroidota</taxon>
        <taxon>Sphingobacteriia</taxon>
        <taxon>Sphingobacteriales</taxon>
        <taxon>Sphingobacteriaceae</taxon>
        <taxon>Sphingobacterium</taxon>
    </lineage>
</organism>
<comment type="caution">
    <text evidence="6">The sequence shown here is derived from an EMBL/GenBank/DDBJ whole genome shotgun (WGS) entry which is preliminary data.</text>
</comment>
<comment type="subcellular location">
    <subcellularLocation>
        <location evidence="1">Membrane</location>
        <topology evidence="1">Single-pass membrane protein</topology>
    </subcellularLocation>
</comment>
<keyword evidence="7" id="KW-1185">Reference proteome</keyword>
<dbReference type="OrthoDB" id="7057889at2"/>
<evidence type="ECO:0000256" key="5">
    <source>
        <dbReference type="SAM" id="Phobius"/>
    </source>
</evidence>
<dbReference type="EMBL" id="RAPY01000004">
    <property type="protein sequence ID" value="RKE47123.1"/>
    <property type="molecule type" value="Genomic_DNA"/>
</dbReference>
<evidence type="ECO:0000256" key="2">
    <source>
        <dbReference type="ARBA" id="ARBA00022692"/>
    </source>
</evidence>
<name>A0A420ARV8_SPHD1</name>
<reference evidence="6 7" key="1">
    <citation type="submission" date="2018-09" db="EMBL/GenBank/DDBJ databases">
        <title>Genomic Encyclopedia of Type Strains, Phase III (KMG-III): the genomes of soil and plant-associated and newly described type strains.</title>
        <authorList>
            <person name="Whitman W."/>
        </authorList>
    </citation>
    <scope>NUCLEOTIDE SEQUENCE [LARGE SCALE GENOMIC DNA]</scope>
    <source>
        <strain evidence="6 7">CECT 7938</strain>
    </source>
</reference>
<keyword evidence="3 5" id="KW-1133">Transmembrane helix</keyword>
<evidence type="ECO:0000256" key="1">
    <source>
        <dbReference type="ARBA" id="ARBA00004167"/>
    </source>
</evidence>
<keyword evidence="2 5" id="KW-0812">Transmembrane</keyword>
<dbReference type="PANTHER" id="PTHR30386">
    <property type="entry name" value="MEMBRANE FUSION SUBUNIT OF EMRAB-TOLC MULTIDRUG EFFLUX PUMP"/>
    <property type="match status" value="1"/>
</dbReference>
<dbReference type="PANTHER" id="PTHR30386:SF26">
    <property type="entry name" value="TRANSPORT PROTEIN COMB"/>
    <property type="match status" value="1"/>
</dbReference>
<dbReference type="AlphaFoldDB" id="A0A420ARV8"/>
<sequence length="442" mass="50137">MSEKLNHTNGQQRIAEKDEPYIHRSEEVQEIMGRFPSWITRWGISLMAILFIGLLVGAGFFKYPDIIPAKVTISSANPPVQIIARNNLPIQSILVENNSSVVKNQILCILSNTANFKDVLAVTNIAKSIDTSIDLKEMVYNVSSNPMNLGDLQNDYISILQALMNYRFFLEHNGYAAKIGHLKQQSGYQSMLSEQLSKKDKRLKEQLNIQQQRFSLDSSLVAQTVMSRVEYETAQKELLNQQINTEGNYATILQSRLQEKEIQKNMTDAIIQYQIDENALLQKIRDAAKAYNGSYAKWEEMYVLRTPVSGQVVFFKYWKENQFVQAGEAVMVVTPPIQKYIARGDISLVGAGKVKPNQKVQIKLYAYPYEEYGSLKGIVKSKSSVAMDTTFAIDIDLVNGLKSNSDKLIPEQAQIVGIAEIMTENKSLLQRLFENIYGKHRR</sequence>
<protein>
    <submittedName>
        <fullName evidence="6">HlyD family secretion protein</fullName>
    </submittedName>
</protein>
<evidence type="ECO:0000256" key="4">
    <source>
        <dbReference type="ARBA" id="ARBA00023136"/>
    </source>
</evidence>
<accession>A0A420ARV8</accession>
<dbReference type="GO" id="GO:0016020">
    <property type="term" value="C:membrane"/>
    <property type="evidence" value="ECO:0007669"/>
    <property type="project" value="UniProtKB-SubCell"/>
</dbReference>